<dbReference type="GeneID" id="92499849"/>
<organism evidence="1 2">
    <name type="scientific">Hyphomonas atlantica</name>
    <dbReference type="NCBI Taxonomy" id="1280948"/>
    <lineage>
        <taxon>Bacteria</taxon>
        <taxon>Pseudomonadati</taxon>
        <taxon>Pseudomonadota</taxon>
        <taxon>Alphaproteobacteria</taxon>
        <taxon>Hyphomonadales</taxon>
        <taxon>Hyphomonadaceae</taxon>
        <taxon>Hyphomonas</taxon>
    </lineage>
</organism>
<dbReference type="RefSeq" id="WP_155841604.1">
    <property type="nucleotide sequence ID" value="NZ_AWFH01000001.1"/>
</dbReference>
<dbReference type="STRING" id="1280948.HY36_01210"/>
<proteinExistence type="predicted"/>
<accession>A0A059EBX3</accession>
<gene>
    <name evidence="1" type="ORF">HY36_01210</name>
</gene>
<dbReference type="Proteomes" id="UP000024547">
    <property type="component" value="Unassembled WGS sequence"/>
</dbReference>
<comment type="caution">
    <text evidence="1">The sequence shown here is derived from an EMBL/GenBank/DDBJ whole genome shotgun (WGS) entry which is preliminary data.</text>
</comment>
<reference evidence="1 2" key="1">
    <citation type="journal article" date="2014" name="Antonie Van Leeuwenhoek">
        <title>Hyphomonas beringensis sp. nov. and Hyphomonas chukchiensis sp. nov., isolated from surface seawater of the Bering Sea and Chukchi Sea.</title>
        <authorList>
            <person name="Li C."/>
            <person name="Lai Q."/>
            <person name="Li G."/>
            <person name="Dong C."/>
            <person name="Wang J."/>
            <person name="Liao Y."/>
            <person name="Shao Z."/>
        </authorList>
    </citation>
    <scope>NUCLEOTIDE SEQUENCE [LARGE SCALE GENOMIC DNA]</scope>
    <source>
        <strain evidence="1 2">22II1-22F38</strain>
    </source>
</reference>
<protein>
    <submittedName>
        <fullName evidence="1">Uncharacterized protein</fullName>
    </submittedName>
</protein>
<dbReference type="PATRIC" id="fig|1280948.3.peg.233"/>
<evidence type="ECO:0000313" key="2">
    <source>
        <dbReference type="Proteomes" id="UP000024547"/>
    </source>
</evidence>
<name>A0A059EBX3_9PROT</name>
<dbReference type="EMBL" id="AWFH01000001">
    <property type="protein sequence ID" value="KCZ65022.1"/>
    <property type="molecule type" value="Genomic_DNA"/>
</dbReference>
<evidence type="ECO:0000313" key="1">
    <source>
        <dbReference type="EMBL" id="KCZ65022.1"/>
    </source>
</evidence>
<dbReference type="AlphaFoldDB" id="A0A059EBX3"/>
<keyword evidence="2" id="KW-1185">Reference proteome</keyword>
<sequence length="47" mass="5183">MLAFVVFVRNLVLAAVLAWLGLEFTPEHDEAQDTSRQNVAVSALLAR</sequence>